<proteinExistence type="predicted"/>
<evidence type="ECO:0000313" key="2">
    <source>
        <dbReference type="EMBL" id="ORY78311.1"/>
    </source>
</evidence>
<feature type="compositionally biased region" description="Basic and acidic residues" evidence="1">
    <location>
        <begin position="102"/>
        <end position="114"/>
    </location>
</feature>
<feature type="region of interest" description="Disordered" evidence="1">
    <location>
        <begin position="1"/>
        <end position="179"/>
    </location>
</feature>
<sequence length="293" mass="33433">MSLKKKQKQRKHILLDDNQYDDDDDDGDNDDDEIGFSQYTQIDDDDNNEILINNNNLSPPPRNGHVRYPSDPQPNAIRIHQKSRSMGRFPESYRHKSSFSDNHNELSHSYESKSKPTTVTSPSGINPASLVMSPLNKATTIDSQQKKKTPPPIPPKPKERNKCVIPNTYPGTPTRHSSISNKTIIDNKQTLNNDDHDNPLKVNNTKLSDLSNLKITPINQSTTSLSSTNLADGHRHSGYYFDNEDAFQQLDETFTNITDEMENFPDDNDSDQDIFNNGKVKRRSKFKYLHQIH</sequence>
<accession>A0A1Y2F355</accession>
<protein>
    <submittedName>
        <fullName evidence="2">Uncharacterized protein</fullName>
    </submittedName>
</protein>
<name>A0A1Y2F355_9FUNG</name>
<feature type="compositionally biased region" description="Basic residues" evidence="1">
    <location>
        <begin position="1"/>
        <end position="12"/>
    </location>
</feature>
<comment type="caution">
    <text evidence="2">The sequence shown here is derived from an EMBL/GenBank/DDBJ whole genome shotgun (WGS) entry which is preliminary data.</text>
</comment>
<keyword evidence="3" id="KW-1185">Reference proteome</keyword>
<reference evidence="2 3" key="1">
    <citation type="submission" date="2016-08" db="EMBL/GenBank/DDBJ databases">
        <title>A Parts List for Fungal Cellulosomes Revealed by Comparative Genomics.</title>
        <authorList>
            <consortium name="DOE Joint Genome Institute"/>
            <person name="Haitjema C.H."/>
            <person name="Gilmore S.P."/>
            <person name="Henske J.K."/>
            <person name="Solomon K.V."/>
            <person name="De Groot R."/>
            <person name="Kuo A."/>
            <person name="Mondo S.J."/>
            <person name="Salamov A.A."/>
            <person name="Labutti K."/>
            <person name="Zhao Z."/>
            <person name="Chiniquy J."/>
            <person name="Barry K."/>
            <person name="Brewer H.M."/>
            <person name="Purvine S.O."/>
            <person name="Wright A.T."/>
            <person name="Boxma B."/>
            <person name="Van Alen T."/>
            <person name="Hackstein J.H."/>
            <person name="Baker S.E."/>
            <person name="Grigoriev I.V."/>
            <person name="O'Malley M.A."/>
        </authorList>
    </citation>
    <scope>NUCLEOTIDE SEQUENCE [LARGE SCALE GENOMIC DNA]</scope>
    <source>
        <strain evidence="2 3">G1</strain>
    </source>
</reference>
<feature type="compositionally biased region" description="Acidic residues" evidence="1">
    <location>
        <begin position="18"/>
        <end position="34"/>
    </location>
</feature>
<dbReference type="EMBL" id="MCOG01000017">
    <property type="protein sequence ID" value="ORY78311.1"/>
    <property type="molecule type" value="Genomic_DNA"/>
</dbReference>
<dbReference type="AlphaFoldDB" id="A0A1Y2F355"/>
<dbReference type="Proteomes" id="UP000193920">
    <property type="component" value="Unassembled WGS sequence"/>
</dbReference>
<dbReference type="OrthoDB" id="10551609at2759"/>
<feature type="compositionally biased region" description="Polar residues" evidence="1">
    <location>
        <begin position="169"/>
        <end position="179"/>
    </location>
</feature>
<organism evidence="2 3">
    <name type="scientific">Neocallimastix californiae</name>
    <dbReference type="NCBI Taxonomy" id="1754190"/>
    <lineage>
        <taxon>Eukaryota</taxon>
        <taxon>Fungi</taxon>
        <taxon>Fungi incertae sedis</taxon>
        <taxon>Chytridiomycota</taxon>
        <taxon>Chytridiomycota incertae sedis</taxon>
        <taxon>Neocallimastigomycetes</taxon>
        <taxon>Neocallimastigales</taxon>
        <taxon>Neocallimastigaceae</taxon>
        <taxon>Neocallimastix</taxon>
    </lineage>
</organism>
<evidence type="ECO:0000313" key="3">
    <source>
        <dbReference type="Proteomes" id="UP000193920"/>
    </source>
</evidence>
<evidence type="ECO:0000256" key="1">
    <source>
        <dbReference type="SAM" id="MobiDB-lite"/>
    </source>
</evidence>
<gene>
    <name evidence="2" type="ORF">LY90DRAFT_78025</name>
</gene>